<feature type="coiled-coil region" evidence="1">
    <location>
        <begin position="216"/>
        <end position="243"/>
    </location>
</feature>
<feature type="coiled-coil region" evidence="1">
    <location>
        <begin position="300"/>
        <end position="341"/>
    </location>
</feature>
<dbReference type="SUPFAM" id="SSF58100">
    <property type="entry name" value="Bacterial hemolysins"/>
    <property type="match status" value="1"/>
</dbReference>
<evidence type="ECO:0000256" key="1">
    <source>
        <dbReference type="SAM" id="Coils"/>
    </source>
</evidence>
<keyword evidence="1" id="KW-0175">Coiled coil</keyword>
<dbReference type="GeneID" id="18255885"/>
<accession>G0S2U0</accession>
<keyword evidence="2" id="KW-0812">Transmembrane</keyword>
<dbReference type="EMBL" id="GL988040">
    <property type="protein sequence ID" value="EGS22323.1"/>
    <property type="molecule type" value="Genomic_DNA"/>
</dbReference>
<evidence type="ECO:0000313" key="4">
    <source>
        <dbReference type="Proteomes" id="UP000008066"/>
    </source>
</evidence>
<dbReference type="Gene3D" id="1.20.1170.10">
    <property type="match status" value="1"/>
</dbReference>
<dbReference type="OrthoDB" id="3534981at2759"/>
<proteinExistence type="predicted"/>
<dbReference type="HOGENOM" id="CLU_054223_0_0_1"/>
<evidence type="ECO:0000256" key="2">
    <source>
        <dbReference type="SAM" id="Phobius"/>
    </source>
</evidence>
<keyword evidence="4" id="KW-1185">Reference proteome</keyword>
<protein>
    <submittedName>
        <fullName evidence="3">Uncharacterized protein</fullName>
    </submittedName>
</protein>
<dbReference type="eggNOG" id="ENOG502S75S">
    <property type="taxonomic scope" value="Eukaryota"/>
</dbReference>
<gene>
    <name evidence="3" type="ORF">CTHT_0018470</name>
</gene>
<keyword evidence="2" id="KW-0472">Membrane</keyword>
<dbReference type="RefSeq" id="XP_006692342.1">
    <property type="nucleotide sequence ID" value="XM_006692279.1"/>
</dbReference>
<sequence>MATEVEAPPPYDVGAPPSYESIIAKLDAKLKANPTIEGAKEAVESLTDVEKEFLASHTPESFKIEADEAMKLEFNKRALEAIKHAESHLQWSAEDCATSCKKAQQDFDALLSKLASISAVDGGEESKKLLDDLEALSRHDPLPLFIMARDFDEEVVPIALDKTIPKDTKVKKVELWIAKAEGLEKTAKDITVDFHRFLDDMRKYVGRFSAWSTKKEQAIDKEIDQLRGEVADLELKINNISKAMGIVGGATAGVAGIVIPAIGCLLALMEIPVSWPLIIGAIFAVGLAGAVSVASLAVAIEVLQERVKARKEKITELQNEKETIQQTREELKDLGKKLETDITHAVNLMLTAWDYCKNDAKDIKKYLESAEEDINLQVPPYLALKGLAKADGAYFVVNKYLTTFANCLADHRQPVLTSQ</sequence>
<dbReference type="AlphaFoldDB" id="G0S2U0"/>
<keyword evidence="2" id="KW-1133">Transmembrane helix</keyword>
<feature type="transmembrane region" description="Helical" evidence="2">
    <location>
        <begin position="246"/>
        <end position="269"/>
    </location>
</feature>
<dbReference type="OMA" id="DMYAKGQ"/>
<reference evidence="3 4" key="1">
    <citation type="journal article" date="2011" name="Cell">
        <title>Insight into structure and assembly of the nuclear pore complex by utilizing the genome of a eukaryotic thermophile.</title>
        <authorList>
            <person name="Amlacher S."/>
            <person name="Sarges P."/>
            <person name="Flemming D."/>
            <person name="van Noort V."/>
            <person name="Kunze R."/>
            <person name="Devos D.P."/>
            <person name="Arumugam M."/>
            <person name="Bork P."/>
            <person name="Hurt E."/>
        </authorList>
    </citation>
    <scope>NUCLEOTIDE SEQUENCE [LARGE SCALE GENOMIC DNA]</scope>
    <source>
        <strain evidence="4">DSM 1495 / CBS 144.50 / IMI 039719</strain>
    </source>
</reference>
<dbReference type="Proteomes" id="UP000008066">
    <property type="component" value="Unassembled WGS sequence"/>
</dbReference>
<dbReference type="KEGG" id="cthr:CTHT_0018470"/>
<organism evidence="4">
    <name type="scientific">Chaetomium thermophilum (strain DSM 1495 / CBS 144.50 / IMI 039719)</name>
    <name type="common">Thermochaetoides thermophila</name>
    <dbReference type="NCBI Taxonomy" id="759272"/>
    <lineage>
        <taxon>Eukaryota</taxon>
        <taxon>Fungi</taxon>
        <taxon>Dikarya</taxon>
        <taxon>Ascomycota</taxon>
        <taxon>Pezizomycotina</taxon>
        <taxon>Sordariomycetes</taxon>
        <taxon>Sordariomycetidae</taxon>
        <taxon>Sordariales</taxon>
        <taxon>Chaetomiaceae</taxon>
        <taxon>Thermochaetoides</taxon>
    </lineage>
</organism>
<evidence type="ECO:0000313" key="3">
    <source>
        <dbReference type="EMBL" id="EGS22323.1"/>
    </source>
</evidence>
<feature type="transmembrane region" description="Helical" evidence="2">
    <location>
        <begin position="275"/>
        <end position="303"/>
    </location>
</feature>
<name>G0S2U0_CHATD</name>